<comment type="caution">
    <text evidence="6">Lacks conserved residue(s) required for the propagation of feature annotation.</text>
</comment>
<dbReference type="SUPFAM" id="SSF51735">
    <property type="entry name" value="NAD(P)-binding Rossmann-fold domains"/>
    <property type="match status" value="1"/>
</dbReference>
<feature type="binding site" evidence="6">
    <location>
        <position position="233"/>
    </location>
    <ligand>
        <name>NADP(+)</name>
        <dbReference type="ChEBI" id="CHEBI:58349"/>
    </ligand>
</feature>
<evidence type="ECO:0000256" key="2">
    <source>
        <dbReference type="ARBA" id="ARBA00022605"/>
    </source>
</evidence>
<evidence type="ECO:0000256" key="6">
    <source>
        <dbReference type="HAMAP-Rule" id="MF_00222"/>
    </source>
</evidence>
<keyword evidence="4 6" id="KW-0560">Oxidoreductase</keyword>
<feature type="binding site" evidence="6">
    <location>
        <position position="212"/>
    </location>
    <ligand>
        <name>shikimate</name>
        <dbReference type="ChEBI" id="CHEBI:36208"/>
    </ligand>
</feature>
<evidence type="ECO:0000256" key="3">
    <source>
        <dbReference type="ARBA" id="ARBA00022857"/>
    </source>
</evidence>
<reference evidence="10 11" key="1">
    <citation type="submission" date="2018-10" db="EMBL/GenBank/DDBJ databases">
        <title>Natrarchaeobius chitinivorans gen. nov., sp. nov., and Natrarchaeobius haloalkaliphilus sp. nov., alkaliphilic, chitin-utilizing haloarchaea from hypersaline alkaline lakes.</title>
        <authorList>
            <person name="Sorokin D.Y."/>
            <person name="Elcheninov A.G."/>
            <person name="Kostrikina N.A."/>
            <person name="Bale N.J."/>
            <person name="Sinninghe Damste J.S."/>
            <person name="Khijniak T.V."/>
            <person name="Kublanov I.V."/>
            <person name="Toshchakov S.V."/>
        </authorList>
    </citation>
    <scope>NUCLEOTIDE SEQUENCE [LARGE SCALE GENOMIC DNA]</scope>
    <source>
        <strain evidence="10 11">AArcht4T</strain>
    </source>
</reference>
<dbReference type="InterPro" id="IPR011342">
    <property type="entry name" value="Shikimate_DH"/>
</dbReference>
<proteinExistence type="inferred from homology"/>
<dbReference type="EC" id="1.1.1.25" evidence="1 6"/>
<dbReference type="Pfam" id="PF08501">
    <property type="entry name" value="Shikimate_dh_N"/>
    <property type="match status" value="1"/>
</dbReference>
<name>A0A3N6MAW7_NATCH</name>
<evidence type="ECO:0000259" key="8">
    <source>
        <dbReference type="Pfam" id="PF08501"/>
    </source>
</evidence>
<dbReference type="GO" id="GO:0004764">
    <property type="term" value="F:shikimate 3-dehydrogenase (NADP+) activity"/>
    <property type="evidence" value="ECO:0007669"/>
    <property type="project" value="UniProtKB-UniRule"/>
</dbReference>
<dbReference type="GO" id="GO:0009073">
    <property type="term" value="P:aromatic amino acid family biosynthetic process"/>
    <property type="evidence" value="ECO:0007669"/>
    <property type="project" value="UniProtKB-KW"/>
</dbReference>
<dbReference type="Gene3D" id="3.40.50.720">
    <property type="entry name" value="NAD(P)-binding Rossmann-like Domain"/>
    <property type="match status" value="1"/>
</dbReference>
<dbReference type="CDD" id="cd01065">
    <property type="entry name" value="NAD_bind_Shikimate_DH"/>
    <property type="match status" value="1"/>
</dbReference>
<accession>A0A3N6MAW7</accession>
<dbReference type="InterPro" id="IPR041121">
    <property type="entry name" value="SDH_C"/>
</dbReference>
<feature type="binding site" evidence="6">
    <location>
        <position position="61"/>
    </location>
    <ligand>
        <name>shikimate</name>
        <dbReference type="ChEBI" id="CHEBI:36208"/>
    </ligand>
</feature>
<dbReference type="Pfam" id="PF01488">
    <property type="entry name" value="Shikimate_DH"/>
    <property type="match status" value="1"/>
</dbReference>
<dbReference type="InterPro" id="IPR006151">
    <property type="entry name" value="Shikm_DH/Glu-tRNA_Rdtase"/>
</dbReference>
<dbReference type="InterPro" id="IPR036291">
    <property type="entry name" value="NAD(P)-bd_dom_sf"/>
</dbReference>
<dbReference type="GO" id="GO:0019632">
    <property type="term" value="P:shikimate metabolic process"/>
    <property type="evidence" value="ECO:0007669"/>
    <property type="project" value="InterPro"/>
</dbReference>
<dbReference type="PANTHER" id="PTHR21089:SF1">
    <property type="entry name" value="BIFUNCTIONAL 3-DEHYDROQUINATE DEHYDRATASE_SHIKIMATE DEHYDROGENASE, CHLOROPLASTIC"/>
    <property type="match status" value="1"/>
</dbReference>
<dbReference type="SUPFAM" id="SSF53223">
    <property type="entry name" value="Aminoacid dehydrogenase-like, N-terminal domain"/>
    <property type="match status" value="1"/>
</dbReference>
<dbReference type="PANTHER" id="PTHR21089">
    <property type="entry name" value="SHIKIMATE DEHYDROGENASE"/>
    <property type="match status" value="1"/>
</dbReference>
<dbReference type="NCBIfam" id="NF001319">
    <property type="entry name" value="PRK00258.3-3"/>
    <property type="match status" value="1"/>
</dbReference>
<keyword evidence="3 6" id="KW-0521">NADP</keyword>
<evidence type="ECO:0000259" key="7">
    <source>
        <dbReference type="Pfam" id="PF01488"/>
    </source>
</evidence>
<feature type="binding site" evidence="6">
    <location>
        <position position="76"/>
    </location>
    <ligand>
        <name>NADP(+)</name>
        <dbReference type="ChEBI" id="CHEBI:58349"/>
    </ligand>
</feature>
<dbReference type="NCBIfam" id="TIGR00507">
    <property type="entry name" value="aroE"/>
    <property type="match status" value="1"/>
</dbReference>
<comment type="similarity">
    <text evidence="6">Belongs to the shikimate dehydrogenase family.</text>
</comment>
<dbReference type="InterPro" id="IPR046346">
    <property type="entry name" value="Aminoacid_DH-like_N_sf"/>
</dbReference>
<comment type="caution">
    <text evidence="10">The sequence shown here is derived from an EMBL/GenBank/DDBJ whole genome shotgun (WGS) entry which is preliminary data.</text>
</comment>
<dbReference type="OrthoDB" id="8744at2157"/>
<comment type="catalytic activity">
    <reaction evidence="6">
        <text>shikimate + NADP(+) = 3-dehydroshikimate + NADPH + H(+)</text>
        <dbReference type="Rhea" id="RHEA:17737"/>
        <dbReference type="ChEBI" id="CHEBI:15378"/>
        <dbReference type="ChEBI" id="CHEBI:16630"/>
        <dbReference type="ChEBI" id="CHEBI:36208"/>
        <dbReference type="ChEBI" id="CHEBI:57783"/>
        <dbReference type="ChEBI" id="CHEBI:58349"/>
        <dbReference type="EC" id="1.1.1.25"/>
    </reaction>
</comment>
<feature type="binding site" evidence="6">
    <location>
        <position position="240"/>
    </location>
    <ligand>
        <name>shikimate</name>
        <dbReference type="ChEBI" id="CHEBI:36208"/>
    </ligand>
</feature>
<dbReference type="Pfam" id="PF18317">
    <property type="entry name" value="SDH_C"/>
    <property type="match status" value="1"/>
</dbReference>
<feature type="binding site" evidence="6">
    <location>
        <position position="101"/>
    </location>
    <ligand>
        <name>shikimate</name>
        <dbReference type="ChEBI" id="CHEBI:36208"/>
    </ligand>
</feature>
<comment type="function">
    <text evidence="6">Involved in the biosynthesis of the chorismate, which leads to the biosynthesis of aromatic amino acids. Catalyzes the reversible NADPH linked reduction of 3-dehydroshikimate (DHSA) to yield shikimate (SA).</text>
</comment>
<dbReference type="AlphaFoldDB" id="A0A3N6MAW7"/>
<sequence>MDLYGIIGNPAHHSMSPPMHQAAYEEYGMDASFVTLESDPEDLEAAIRGADALGIQGLNVTMPFKEDVLDLVELDEVTSQIGAVNTIDFTGEGAPVGYNTDGVGARRALTHHGASMDGNAVVVGAGGTGRAISFALSEAGMSVDIHNRTVERATEVAEIVPGASSYGLDELSERVPEASVLVDATSVGMHEDNSLVPPSALHEDLTVLDAVYTPLETTLLRDANEQGATTVDGAWMLLFQGVEGFELWTDKEAPVDAMNDALREAL</sequence>
<dbReference type="UniPathway" id="UPA00053">
    <property type="reaction ID" value="UER00087"/>
</dbReference>
<protein>
    <recommendedName>
        <fullName evidence="1 6">Shikimate dehydrogenase (NADP(+))</fullName>
        <shortName evidence="6">SDH</shortName>
        <ecNumber evidence="1 6">1.1.1.25</ecNumber>
    </recommendedName>
</protein>
<keyword evidence="2 6" id="KW-0028">Amino-acid biosynthesis</keyword>
<evidence type="ECO:0000256" key="5">
    <source>
        <dbReference type="ARBA" id="ARBA00023141"/>
    </source>
</evidence>
<evidence type="ECO:0000256" key="1">
    <source>
        <dbReference type="ARBA" id="ARBA00012962"/>
    </source>
</evidence>
<gene>
    <name evidence="6" type="primary">aroE</name>
    <name evidence="10" type="ORF">EA473_14430</name>
</gene>
<dbReference type="HAMAP" id="MF_00222">
    <property type="entry name" value="Shikimate_DH_AroE"/>
    <property type="match status" value="1"/>
</dbReference>
<evidence type="ECO:0000313" key="11">
    <source>
        <dbReference type="Proteomes" id="UP000282323"/>
    </source>
</evidence>
<feature type="binding site" evidence="6">
    <location>
        <begin position="14"/>
        <end position="16"/>
    </location>
    <ligand>
        <name>shikimate</name>
        <dbReference type="ChEBI" id="CHEBI:36208"/>
    </ligand>
</feature>
<keyword evidence="11" id="KW-1185">Reference proteome</keyword>
<evidence type="ECO:0000256" key="4">
    <source>
        <dbReference type="ARBA" id="ARBA00023002"/>
    </source>
</evidence>
<evidence type="ECO:0000259" key="9">
    <source>
        <dbReference type="Pfam" id="PF18317"/>
    </source>
</evidence>
<feature type="binding site" evidence="6">
    <location>
        <position position="85"/>
    </location>
    <ligand>
        <name>shikimate</name>
        <dbReference type="ChEBI" id="CHEBI:36208"/>
    </ligand>
</feature>
<feature type="domain" description="Shikimate dehydrogenase substrate binding N-terminal" evidence="8">
    <location>
        <begin position="6"/>
        <end position="87"/>
    </location>
</feature>
<dbReference type="Gene3D" id="3.40.50.10860">
    <property type="entry name" value="Leucine Dehydrogenase, chain A, domain 1"/>
    <property type="match status" value="1"/>
</dbReference>
<dbReference type="GO" id="GO:0050661">
    <property type="term" value="F:NADP binding"/>
    <property type="evidence" value="ECO:0007669"/>
    <property type="project" value="InterPro"/>
</dbReference>
<dbReference type="RefSeq" id="WP_124196308.1">
    <property type="nucleotide sequence ID" value="NZ_REGA01000013.1"/>
</dbReference>
<dbReference type="InterPro" id="IPR013708">
    <property type="entry name" value="Shikimate_DH-bd_N"/>
</dbReference>
<feature type="binding site" evidence="6">
    <location>
        <position position="210"/>
    </location>
    <ligand>
        <name>NADP(+)</name>
        <dbReference type="ChEBI" id="CHEBI:58349"/>
    </ligand>
</feature>
<feature type="active site" description="Proton acceptor" evidence="6">
    <location>
        <position position="65"/>
    </location>
</feature>
<evidence type="ECO:0000313" key="10">
    <source>
        <dbReference type="EMBL" id="RQG93530.1"/>
    </source>
</evidence>
<feature type="binding site" evidence="6">
    <location>
        <begin position="147"/>
        <end position="152"/>
    </location>
    <ligand>
        <name>NADP(+)</name>
        <dbReference type="ChEBI" id="CHEBI:58349"/>
    </ligand>
</feature>
<organism evidence="10 11">
    <name type="scientific">Natrarchaeobius chitinivorans</name>
    <dbReference type="NCBI Taxonomy" id="1679083"/>
    <lineage>
        <taxon>Archaea</taxon>
        <taxon>Methanobacteriati</taxon>
        <taxon>Methanobacteriota</taxon>
        <taxon>Stenosarchaea group</taxon>
        <taxon>Halobacteria</taxon>
        <taxon>Halobacteriales</taxon>
        <taxon>Natrialbaceae</taxon>
        <taxon>Natrarchaeobius</taxon>
    </lineage>
</organism>
<dbReference type="EMBL" id="REGA01000013">
    <property type="protein sequence ID" value="RQG93530.1"/>
    <property type="molecule type" value="Genomic_DNA"/>
</dbReference>
<dbReference type="Proteomes" id="UP000282323">
    <property type="component" value="Unassembled WGS sequence"/>
</dbReference>
<dbReference type="GO" id="GO:0009423">
    <property type="term" value="P:chorismate biosynthetic process"/>
    <property type="evidence" value="ECO:0007669"/>
    <property type="project" value="UniProtKB-UniRule"/>
</dbReference>
<feature type="domain" description="SDH C-terminal" evidence="9">
    <location>
        <begin position="233"/>
        <end position="263"/>
    </location>
</feature>
<feature type="domain" description="Quinate/shikimate 5-dehydrogenase/glutamyl-tRNA reductase" evidence="7">
    <location>
        <begin position="115"/>
        <end position="186"/>
    </location>
</feature>
<dbReference type="InterPro" id="IPR022893">
    <property type="entry name" value="Shikimate_DH_fam"/>
</dbReference>
<dbReference type="GO" id="GO:0008652">
    <property type="term" value="P:amino acid biosynthetic process"/>
    <property type="evidence" value="ECO:0007669"/>
    <property type="project" value="UniProtKB-KW"/>
</dbReference>
<keyword evidence="5 6" id="KW-0057">Aromatic amino acid biosynthesis</keyword>
<comment type="subunit">
    <text evidence="6">Homodimer.</text>
</comment>
<comment type="pathway">
    <text evidence="6">Metabolic intermediate biosynthesis; chorismate biosynthesis; chorismate from D-erythrose 4-phosphate and phosphoenolpyruvate: step 4/7.</text>
</comment>